<comment type="caution">
    <text evidence="1">The sequence shown here is derived from an EMBL/GenBank/DDBJ whole genome shotgun (WGS) entry which is preliminary data.</text>
</comment>
<reference evidence="2" key="1">
    <citation type="journal article" date="2019" name="Int. J. Syst. Evol. Microbiol.">
        <title>The Global Catalogue of Microorganisms (GCM) 10K type strain sequencing project: providing services to taxonomists for standard genome sequencing and annotation.</title>
        <authorList>
            <consortium name="The Broad Institute Genomics Platform"/>
            <consortium name="The Broad Institute Genome Sequencing Center for Infectious Disease"/>
            <person name="Wu L."/>
            <person name="Ma J."/>
        </authorList>
    </citation>
    <scope>NUCLEOTIDE SEQUENCE [LARGE SCALE GENOMIC DNA]</scope>
    <source>
        <strain evidence="2">CGMCC 4.1641</strain>
    </source>
</reference>
<sequence>MSAILNCRRCDSDDDYAQASLFFLDRRRELHPSFTVVDVMSLVYSYITEGRLILVTDEEGTTVAISAYYRGTPALAYSDRETVAFIDNALVAPAYRGSRAFVRGFQSLLRLITADNPQIREIRFVALSDNAYLRALYSKFADYSHSEEGSIGMEDHYCVETDRLKAYLDRFARP</sequence>
<protein>
    <recommendedName>
        <fullName evidence="3">GNAT family N-acetyltransferase</fullName>
    </recommendedName>
</protein>
<keyword evidence="2" id="KW-1185">Reference proteome</keyword>
<evidence type="ECO:0000313" key="1">
    <source>
        <dbReference type="EMBL" id="MFC4306921.1"/>
    </source>
</evidence>
<name>A0ABV8SHV2_9BACL</name>
<dbReference type="SUPFAM" id="SSF55729">
    <property type="entry name" value="Acyl-CoA N-acyltransferases (Nat)"/>
    <property type="match status" value="1"/>
</dbReference>
<dbReference type="EMBL" id="JBHSED010000068">
    <property type="protein sequence ID" value="MFC4306921.1"/>
    <property type="molecule type" value="Genomic_DNA"/>
</dbReference>
<organism evidence="1 2">
    <name type="scientific">Cohnella boryungensis</name>
    <dbReference type="NCBI Taxonomy" id="768479"/>
    <lineage>
        <taxon>Bacteria</taxon>
        <taxon>Bacillati</taxon>
        <taxon>Bacillota</taxon>
        <taxon>Bacilli</taxon>
        <taxon>Bacillales</taxon>
        <taxon>Paenibacillaceae</taxon>
        <taxon>Cohnella</taxon>
    </lineage>
</organism>
<dbReference type="Proteomes" id="UP001595755">
    <property type="component" value="Unassembled WGS sequence"/>
</dbReference>
<proteinExistence type="predicted"/>
<accession>A0ABV8SHV2</accession>
<evidence type="ECO:0000313" key="2">
    <source>
        <dbReference type="Proteomes" id="UP001595755"/>
    </source>
</evidence>
<gene>
    <name evidence="1" type="ORF">ACFO1S_26215</name>
</gene>
<dbReference type="InterPro" id="IPR016181">
    <property type="entry name" value="Acyl_CoA_acyltransferase"/>
</dbReference>
<evidence type="ECO:0008006" key="3">
    <source>
        <dbReference type="Google" id="ProtNLM"/>
    </source>
</evidence>
<dbReference type="RefSeq" id="WP_204605932.1">
    <property type="nucleotide sequence ID" value="NZ_JBHSED010000068.1"/>
</dbReference>